<evidence type="ECO:0000313" key="2">
    <source>
        <dbReference type="Proteomes" id="UP000094784"/>
    </source>
</evidence>
<dbReference type="AlphaFoldDB" id="A0A1E4R4U2"/>
<reference evidence="1 2" key="1">
    <citation type="submission" date="2016-09" db="EMBL/GenBank/DDBJ databases">
        <title>Draft genome sequence of the soil isolate, Lysinibacillus fusiformis M5, a potential hypoxanthine producer.</title>
        <authorList>
            <person name="Gallegos-Monterrosa R."/>
            <person name="Maroti G."/>
            <person name="Balint B."/>
            <person name="Kovacs A.T."/>
        </authorList>
    </citation>
    <scope>NUCLEOTIDE SEQUENCE [LARGE SCALE GENOMIC DNA]</scope>
    <source>
        <strain evidence="1 2">M5</strain>
    </source>
</reference>
<comment type="caution">
    <text evidence="1">The sequence shown here is derived from an EMBL/GenBank/DDBJ whole genome shotgun (WGS) entry which is preliminary data.</text>
</comment>
<dbReference type="RefSeq" id="WP_069480566.1">
    <property type="nucleotide sequence ID" value="NZ_KV766182.1"/>
</dbReference>
<name>A0A1E4R4U2_9BACI</name>
<organism evidence="1 2">
    <name type="scientific">Lysinibacillus fusiformis</name>
    <dbReference type="NCBI Taxonomy" id="28031"/>
    <lineage>
        <taxon>Bacteria</taxon>
        <taxon>Bacillati</taxon>
        <taxon>Bacillota</taxon>
        <taxon>Bacilli</taxon>
        <taxon>Bacillales</taxon>
        <taxon>Bacillaceae</taxon>
        <taxon>Lysinibacillus</taxon>
    </lineage>
</organism>
<accession>A0A1E4R4U2</accession>
<gene>
    <name evidence="1" type="ORF">BG258_05975</name>
</gene>
<dbReference type="Proteomes" id="UP000094784">
    <property type="component" value="Unassembled WGS sequence"/>
</dbReference>
<proteinExistence type="predicted"/>
<protein>
    <submittedName>
        <fullName evidence="1">Uncharacterized protein</fullName>
    </submittedName>
</protein>
<dbReference type="EMBL" id="MECQ01000001">
    <property type="protein sequence ID" value="ODV55480.1"/>
    <property type="molecule type" value="Genomic_DNA"/>
</dbReference>
<evidence type="ECO:0000313" key="1">
    <source>
        <dbReference type="EMBL" id="ODV55480.1"/>
    </source>
</evidence>
<sequence>MGIIHLIDESKNGIFTTEDLKELKVYESGTFMDGYGDVSGVIIDATPGITGSINLDLTVSIVHADVMEQFRLSIWEKLTEEERKELEEKHSGNLKGSGFFTSVFGKFAGGGNYDHYRNSTRTFESDKTEKMDYFLQGVYNLEVTQHKITGKIDINPPSDFESRLKILFPLCKVVFKDGTTKKFISTNDLKSVDADTKEEKGSVKPDLNIVD</sequence>